<dbReference type="Proteomes" id="UP000184509">
    <property type="component" value="Unassembled WGS sequence"/>
</dbReference>
<dbReference type="EMBL" id="FQTV01000001">
    <property type="protein sequence ID" value="SHE28033.1"/>
    <property type="molecule type" value="Genomic_DNA"/>
</dbReference>
<keyword evidence="2" id="KW-0808">Transferase</keyword>
<keyword evidence="3" id="KW-1185">Reference proteome</keyword>
<dbReference type="InterPro" id="IPR005835">
    <property type="entry name" value="NTP_transferase_dom"/>
</dbReference>
<evidence type="ECO:0000313" key="2">
    <source>
        <dbReference type="EMBL" id="SHE28033.1"/>
    </source>
</evidence>
<dbReference type="RefSeq" id="WP_073398440.1">
    <property type="nucleotide sequence ID" value="NZ_FQTV01000001.1"/>
</dbReference>
<evidence type="ECO:0000313" key="3">
    <source>
        <dbReference type="Proteomes" id="UP000184509"/>
    </source>
</evidence>
<sequence>MTTTLVVLAAKMGNKYGGLKQLEGIGPNGETILDYSMYDAIKTGFNKVVFVISKYFEEEFKKVVSSKYEGKIEIEYAFQEIESVPEELRNSKRNLLWGSAHALLMAKDVIKEPFGVINAANFYQRESFEILYNELQNIRNTRDKHFLVSFRLANVLAESGGLTRGICEVNEEGNLISIIDRKGVERIGGDPMYLNEFNKWVGLDVASPISMNMWGFSPDIFTSLTHEFDSFIAKSGLDLNSTFTIPQFMNTMVQKGLKVNTISTPAKWMALVSPDDRIQVILRINDLIRKGVYPQKLFELTNL</sequence>
<dbReference type="AlphaFoldDB" id="A0A1M4S751"/>
<evidence type="ECO:0000259" key="1">
    <source>
        <dbReference type="Pfam" id="PF00483"/>
    </source>
</evidence>
<dbReference type="STRING" id="1297750.SAMN05444405_1016"/>
<dbReference type="GO" id="GO:0016740">
    <property type="term" value="F:transferase activity"/>
    <property type="evidence" value="ECO:0007669"/>
    <property type="project" value="UniProtKB-KW"/>
</dbReference>
<gene>
    <name evidence="2" type="ORF">SAMN05444405_1016</name>
</gene>
<organism evidence="2 3">
    <name type="scientific">Bacteroides luti</name>
    <dbReference type="NCBI Taxonomy" id="1297750"/>
    <lineage>
        <taxon>Bacteria</taxon>
        <taxon>Pseudomonadati</taxon>
        <taxon>Bacteroidota</taxon>
        <taxon>Bacteroidia</taxon>
        <taxon>Bacteroidales</taxon>
        <taxon>Bacteroidaceae</taxon>
        <taxon>Bacteroides</taxon>
    </lineage>
</organism>
<protein>
    <submittedName>
        <fullName evidence="2">Nucleotidyl transferase</fullName>
    </submittedName>
</protein>
<name>A0A1M4S751_9BACE</name>
<reference evidence="3" key="1">
    <citation type="submission" date="2016-11" db="EMBL/GenBank/DDBJ databases">
        <authorList>
            <person name="Varghese N."/>
            <person name="Submissions S."/>
        </authorList>
    </citation>
    <scope>NUCLEOTIDE SEQUENCE [LARGE SCALE GENOMIC DNA]</scope>
    <source>
        <strain evidence="3">DSM 26991</strain>
    </source>
</reference>
<dbReference type="SUPFAM" id="SSF53448">
    <property type="entry name" value="Nucleotide-diphospho-sugar transferases"/>
    <property type="match status" value="1"/>
</dbReference>
<accession>A0A1M4S751</accession>
<dbReference type="OrthoDB" id="1026928at2"/>
<dbReference type="Pfam" id="PF00483">
    <property type="entry name" value="NTP_transferase"/>
    <property type="match status" value="1"/>
</dbReference>
<dbReference type="InterPro" id="IPR029044">
    <property type="entry name" value="Nucleotide-diphossugar_trans"/>
</dbReference>
<proteinExistence type="predicted"/>
<feature type="domain" description="Nucleotidyl transferase" evidence="1">
    <location>
        <begin position="29"/>
        <end position="130"/>
    </location>
</feature>
<dbReference type="Gene3D" id="3.90.550.10">
    <property type="entry name" value="Spore Coat Polysaccharide Biosynthesis Protein SpsA, Chain A"/>
    <property type="match status" value="1"/>
</dbReference>